<comment type="caution">
    <text evidence="6">The sequence shown here is derived from an EMBL/GenBank/DDBJ whole genome shotgun (WGS) entry which is preliminary data.</text>
</comment>
<dbReference type="InterPro" id="IPR023214">
    <property type="entry name" value="HAD_sf"/>
</dbReference>
<dbReference type="EMBL" id="WNDD01000007">
    <property type="protein sequence ID" value="MTV01464.1"/>
    <property type="molecule type" value="Genomic_DNA"/>
</dbReference>
<accession>A0A351E3N2</accession>
<keyword evidence="1" id="KW-0460">Magnesium</keyword>
<dbReference type="SFLD" id="SFLDG01129">
    <property type="entry name" value="C1.5:_HAD__Beta-PGM__Phosphata"/>
    <property type="match status" value="1"/>
</dbReference>
<dbReference type="EMBL" id="QSII01000002">
    <property type="protein sequence ID" value="RHC89459.1"/>
    <property type="molecule type" value="Genomic_DNA"/>
</dbReference>
<dbReference type="HAMAP" id="MF_01375">
    <property type="entry name" value="PhnX"/>
    <property type="match status" value="1"/>
</dbReference>
<organism evidence="6 7">
    <name type="scientific">Parabacteroides merdae</name>
    <dbReference type="NCBI Taxonomy" id="46503"/>
    <lineage>
        <taxon>Bacteria</taxon>
        <taxon>Pseudomonadati</taxon>
        <taxon>Bacteroidota</taxon>
        <taxon>Bacteroidia</taxon>
        <taxon>Bacteroidales</taxon>
        <taxon>Tannerellaceae</taxon>
        <taxon>Parabacteroides</taxon>
    </lineage>
</organism>
<dbReference type="InterPro" id="IPR006323">
    <property type="entry name" value="Phosphonoacetald_hydro"/>
</dbReference>
<dbReference type="GO" id="GO:0005829">
    <property type="term" value="C:cytosol"/>
    <property type="evidence" value="ECO:0007669"/>
    <property type="project" value="TreeGrafter"/>
</dbReference>
<dbReference type="Proteomes" id="UP000434916">
    <property type="component" value="Unassembled WGS sequence"/>
</dbReference>
<dbReference type="OrthoDB" id="5504491at2"/>
<dbReference type="Pfam" id="PF00702">
    <property type="entry name" value="Hydrolase"/>
    <property type="match status" value="1"/>
</dbReference>
<dbReference type="Proteomes" id="UP000482671">
    <property type="component" value="Unassembled WGS sequence"/>
</dbReference>
<keyword evidence="1 6" id="KW-0378">Hydrolase</keyword>
<dbReference type="AlphaFoldDB" id="A0A351E3N2"/>
<reference evidence="2" key="3">
    <citation type="submission" date="2022-01" db="EMBL/GenBank/DDBJ databases">
        <title>Novel bile acid biosynthetic pathways are enriched in the microbiome of centenarians.</title>
        <authorList>
            <person name="Sato Y."/>
            <person name="Atarashi K."/>
            <person name="Plichta R.D."/>
            <person name="Arai Y."/>
            <person name="Sasajima S."/>
            <person name="Kearney M.S."/>
            <person name="Suda W."/>
            <person name="Takeshita K."/>
            <person name="Sasaki T."/>
            <person name="Okamoto S."/>
            <person name="Skelly N.A."/>
            <person name="Okamura Y."/>
            <person name="Vlamakis H."/>
            <person name="Li Y."/>
            <person name="Tanoue T."/>
            <person name="Takei H."/>
            <person name="Nittono H."/>
            <person name="Narushima S."/>
            <person name="Irie J."/>
            <person name="Itoh H."/>
            <person name="Moriya K."/>
            <person name="Sugiura Y."/>
            <person name="Suematsu M."/>
            <person name="Moritoki N."/>
            <person name="Shibata S."/>
            <person name="Littman R.D."/>
            <person name="Fischbach A.M."/>
            <person name="Uwamino Y."/>
            <person name="Inoue T."/>
            <person name="Honda A."/>
            <person name="Hattori M."/>
            <person name="Murai T."/>
            <person name="Xavier J.R."/>
            <person name="Hirose N."/>
            <person name="Honda K."/>
        </authorList>
    </citation>
    <scope>NUCLEOTIDE SEQUENCE</scope>
    <source>
        <strain evidence="2">CE91-St3</strain>
    </source>
</reference>
<feature type="binding site" evidence="1">
    <location>
        <position position="185"/>
    </location>
    <ligand>
        <name>Mg(2+)</name>
        <dbReference type="ChEBI" id="CHEBI:18420"/>
    </ligand>
</feature>
<evidence type="ECO:0000313" key="3">
    <source>
        <dbReference type="EMBL" id="MTU40245.1"/>
    </source>
</evidence>
<dbReference type="NCBIfam" id="TIGR01422">
    <property type="entry name" value="phosphonatase"/>
    <property type="match status" value="1"/>
</dbReference>
<dbReference type="SFLD" id="SFLDS00003">
    <property type="entry name" value="Haloacid_Dehalogenase"/>
    <property type="match status" value="1"/>
</dbReference>
<dbReference type="Proteomes" id="UP000286260">
    <property type="component" value="Unassembled WGS sequence"/>
</dbReference>
<dbReference type="CDD" id="cd02586">
    <property type="entry name" value="HAD_PHN"/>
    <property type="match status" value="1"/>
</dbReference>
<dbReference type="GO" id="GO:0019700">
    <property type="term" value="P:organic phosphonate catabolic process"/>
    <property type="evidence" value="ECO:0007669"/>
    <property type="project" value="InterPro"/>
</dbReference>
<dbReference type="SUPFAM" id="SSF56784">
    <property type="entry name" value="HAD-like"/>
    <property type="match status" value="1"/>
</dbReference>
<comment type="catalytic activity">
    <reaction evidence="1">
        <text>phosphonoacetaldehyde + H2O = acetaldehyde + phosphate + H(+)</text>
        <dbReference type="Rhea" id="RHEA:18905"/>
        <dbReference type="ChEBI" id="CHEBI:15343"/>
        <dbReference type="ChEBI" id="CHEBI:15377"/>
        <dbReference type="ChEBI" id="CHEBI:15378"/>
        <dbReference type="ChEBI" id="CHEBI:43474"/>
        <dbReference type="ChEBI" id="CHEBI:58383"/>
        <dbReference type="EC" id="3.11.1.1"/>
    </reaction>
</comment>
<dbReference type="Proteomes" id="UP000448908">
    <property type="component" value="Unassembled WGS sequence"/>
</dbReference>
<evidence type="ECO:0000313" key="8">
    <source>
        <dbReference type="Proteomes" id="UP000434916"/>
    </source>
</evidence>
<dbReference type="GO" id="GO:0050194">
    <property type="term" value="F:phosphonoacetaldehyde hydrolase activity"/>
    <property type="evidence" value="ECO:0007669"/>
    <property type="project" value="UniProtKB-UniRule"/>
</dbReference>
<dbReference type="Proteomes" id="UP001055114">
    <property type="component" value="Unassembled WGS sequence"/>
</dbReference>
<evidence type="ECO:0000313" key="9">
    <source>
        <dbReference type="Proteomes" id="UP000448908"/>
    </source>
</evidence>
<dbReference type="GO" id="GO:0006281">
    <property type="term" value="P:DNA repair"/>
    <property type="evidence" value="ECO:0007669"/>
    <property type="project" value="TreeGrafter"/>
</dbReference>
<keyword evidence="1" id="KW-0704">Schiff base</keyword>
<dbReference type="InterPro" id="IPR036412">
    <property type="entry name" value="HAD-like_sf"/>
</dbReference>
<evidence type="ECO:0000313" key="5">
    <source>
        <dbReference type="EMBL" id="MTV01464.1"/>
    </source>
</evidence>
<keyword evidence="1" id="KW-0479">Metal-binding</keyword>
<comment type="similarity">
    <text evidence="1">Belongs to the HAD-like hydrolase superfamily. PhnX family.</text>
</comment>
<feature type="active site" description="Schiff-base intermediate with substrate" evidence="1">
    <location>
        <position position="52"/>
    </location>
</feature>
<feature type="binding site" evidence="1">
    <location>
        <position position="12"/>
    </location>
    <ligand>
        <name>Mg(2+)</name>
        <dbReference type="ChEBI" id="CHEBI:18420"/>
    </ligand>
</feature>
<dbReference type="PANTHER" id="PTHR43434">
    <property type="entry name" value="PHOSPHOGLYCOLATE PHOSPHATASE"/>
    <property type="match status" value="1"/>
</dbReference>
<reference evidence="6 7" key="1">
    <citation type="submission" date="2018-08" db="EMBL/GenBank/DDBJ databases">
        <title>A genome reference for cultivated species of the human gut microbiota.</title>
        <authorList>
            <person name="Zou Y."/>
            <person name="Xue W."/>
            <person name="Luo G."/>
        </authorList>
    </citation>
    <scope>NUCLEOTIDE SEQUENCE [LARGE SCALE GENOMIC DNA]</scope>
    <source>
        <strain evidence="6 7">AM34-17</strain>
    </source>
</reference>
<name>A0A351E3N2_9BACT</name>
<dbReference type="InterPro" id="IPR050155">
    <property type="entry name" value="HAD-like_hydrolase_sf"/>
</dbReference>
<dbReference type="STRING" id="46503.ERS852463_02613"/>
<dbReference type="Gene3D" id="1.10.150.240">
    <property type="entry name" value="Putative phosphatase, domain 2"/>
    <property type="match status" value="1"/>
</dbReference>
<sequence length="262" mass="29575">MKKISCVIMDWAGTAVDFGCFAPLNAFLKVFSEEKGIDITYRQAREPMGLLKIDHIKAILNMPEVKAKFQVRYNRDWNMDDVNEMYRSFEKHLFSSLRNFTDPIPGVLDTMKLLREEGIRIGSTTGYTQAMMEVVRPDAAAKGYVVDNLVTPDDVPAGRPAPYMIYKNMIDLAIPSVDNVVKVGDTIADIKEGVNAKVWSVGIVTGSNEMGLTEEEYNHRSSDELIELKREVRERMLNAGAHFVLDNIMELPSCIEKINGKY</sequence>
<evidence type="ECO:0000313" key="7">
    <source>
        <dbReference type="Proteomes" id="UP000286260"/>
    </source>
</evidence>
<evidence type="ECO:0000313" key="10">
    <source>
        <dbReference type="Proteomes" id="UP000482671"/>
    </source>
</evidence>
<feature type="binding site" evidence="1">
    <location>
        <position position="10"/>
    </location>
    <ligand>
        <name>Mg(2+)</name>
        <dbReference type="ChEBI" id="CHEBI:18420"/>
    </ligand>
</feature>
<dbReference type="PANTHER" id="PTHR43434:SF19">
    <property type="entry name" value="PHOSPHONOACETALDEHYDE HYDROLASE"/>
    <property type="match status" value="1"/>
</dbReference>
<proteinExistence type="inferred from homology"/>
<dbReference type="GO" id="GO:0008967">
    <property type="term" value="F:phosphoglycolate phosphatase activity"/>
    <property type="evidence" value="ECO:0007669"/>
    <property type="project" value="TreeGrafter"/>
</dbReference>
<comment type="function">
    <text evidence="1">Involved in phosphonate degradation.</text>
</comment>
<keyword evidence="8" id="KW-1185">Reference proteome</keyword>
<dbReference type="RefSeq" id="WP_005639872.1">
    <property type="nucleotide sequence ID" value="NZ_BAABYG010000001.1"/>
</dbReference>
<comment type="cofactor">
    <cofactor evidence="1">
        <name>Mg(2+)</name>
        <dbReference type="ChEBI" id="CHEBI:18420"/>
    </cofactor>
    <text evidence="1">Binds 1 Mg(2+) ion per subunit.</text>
</comment>
<evidence type="ECO:0000313" key="4">
    <source>
        <dbReference type="EMBL" id="MTU67815.1"/>
    </source>
</evidence>
<dbReference type="EMBL" id="WNDA01000002">
    <property type="protein sequence ID" value="MTU67815.1"/>
    <property type="molecule type" value="Genomic_DNA"/>
</dbReference>
<evidence type="ECO:0000313" key="6">
    <source>
        <dbReference type="EMBL" id="RHC89459.1"/>
    </source>
</evidence>
<dbReference type="EMBL" id="BQNZ01000002">
    <property type="protein sequence ID" value="GKH72530.1"/>
    <property type="molecule type" value="Genomic_DNA"/>
</dbReference>
<protein>
    <recommendedName>
        <fullName evidence="1">Phosphonoacetaldehyde hydrolase</fullName>
        <shortName evidence="1">Phosphonatase</shortName>
        <ecNumber evidence="1">3.11.1.1</ecNumber>
    </recommendedName>
    <alternativeName>
        <fullName evidence="1">Phosphonoacetaldehyde phosphonohydrolase</fullName>
    </alternativeName>
</protein>
<gene>
    <name evidence="1 2" type="primary">phnX</name>
    <name evidence="2" type="ORF">CE91St3_23930</name>
    <name evidence="6" type="ORF">DW828_02610</name>
    <name evidence="3" type="ORF">GMD82_12380</name>
    <name evidence="4" type="ORF">GMD92_01645</name>
    <name evidence="5" type="ORF">GME02_07225</name>
</gene>
<reference evidence="8 9" key="2">
    <citation type="journal article" date="2019" name="Nat. Med.">
        <title>A library of human gut bacterial isolates paired with longitudinal multiomics data enables mechanistic microbiome research.</title>
        <authorList>
            <person name="Poyet M."/>
            <person name="Groussin M."/>
            <person name="Gibbons S.M."/>
            <person name="Avila-Pacheco J."/>
            <person name="Jiang X."/>
            <person name="Kearney S.M."/>
            <person name="Perrotta A.R."/>
            <person name="Berdy B."/>
            <person name="Zhao S."/>
            <person name="Lieberman T.D."/>
            <person name="Swanson P.K."/>
            <person name="Smith M."/>
            <person name="Roesemann S."/>
            <person name="Alexander J.E."/>
            <person name="Rich S.A."/>
            <person name="Livny J."/>
            <person name="Vlamakis H."/>
            <person name="Clish C."/>
            <person name="Bullock K."/>
            <person name="Deik A."/>
            <person name="Scott J."/>
            <person name="Pierce K.A."/>
            <person name="Xavier R.J."/>
            <person name="Alm E.J."/>
        </authorList>
    </citation>
    <scope>NUCLEOTIDE SEQUENCE [LARGE SCALE GENOMIC DNA]</scope>
    <source>
        <strain evidence="5 10">BIOML-A11</strain>
        <strain evidence="4 9">BIOML-A16</strain>
        <strain evidence="3 8">BIOML-A29</strain>
    </source>
</reference>
<dbReference type="GO" id="GO:0000287">
    <property type="term" value="F:magnesium ion binding"/>
    <property type="evidence" value="ECO:0007669"/>
    <property type="project" value="UniProtKB-UniRule"/>
</dbReference>
<dbReference type="EMBL" id="WNCN01000015">
    <property type="protein sequence ID" value="MTU40245.1"/>
    <property type="molecule type" value="Genomic_DNA"/>
</dbReference>
<feature type="active site" description="Nucleophile" evidence="1">
    <location>
        <position position="10"/>
    </location>
</feature>
<dbReference type="InterPro" id="IPR023198">
    <property type="entry name" value="PGP-like_dom2"/>
</dbReference>
<evidence type="ECO:0000256" key="1">
    <source>
        <dbReference type="HAMAP-Rule" id="MF_01375"/>
    </source>
</evidence>
<comment type="subunit">
    <text evidence="1">Homodimer.</text>
</comment>
<evidence type="ECO:0000313" key="2">
    <source>
        <dbReference type="EMBL" id="GKH72530.1"/>
    </source>
</evidence>
<dbReference type="EC" id="3.11.1.1" evidence="1"/>
<dbReference type="GeneID" id="49203679"/>
<dbReference type="Gene3D" id="3.40.50.1000">
    <property type="entry name" value="HAD superfamily/HAD-like"/>
    <property type="match status" value="1"/>
</dbReference>